<comment type="function">
    <text evidence="2">Catalyzes the isomerization between 2-isopropylmalate and 3-isopropylmalate, via the formation of 2-isopropylmaleate.</text>
</comment>
<evidence type="ECO:0000256" key="2">
    <source>
        <dbReference type="ARBA" id="ARBA00002695"/>
    </source>
</evidence>
<evidence type="ECO:0000313" key="9">
    <source>
        <dbReference type="Proteomes" id="UP001165366"/>
    </source>
</evidence>
<evidence type="ECO:0000313" key="8">
    <source>
        <dbReference type="EMBL" id="MCG2588646.1"/>
    </source>
</evidence>
<evidence type="ECO:0000256" key="6">
    <source>
        <dbReference type="ARBA" id="ARBA00023239"/>
    </source>
</evidence>
<feature type="domain" description="Aconitase A/isopropylmalate dehydratase small subunit swivel" evidence="7">
    <location>
        <begin position="60"/>
        <end position="125"/>
    </location>
</feature>
<dbReference type="InterPro" id="IPR033940">
    <property type="entry name" value="IPMI_Swivel"/>
</dbReference>
<dbReference type="EMBL" id="JAKLWS010000008">
    <property type="protein sequence ID" value="MCG2588646.1"/>
    <property type="molecule type" value="Genomic_DNA"/>
</dbReference>
<dbReference type="InterPro" id="IPR015928">
    <property type="entry name" value="Aconitase/3IPM_dehydase_swvl"/>
</dbReference>
<dbReference type="InterPro" id="IPR000573">
    <property type="entry name" value="AconitaseA/IPMdHydase_ssu_swvl"/>
</dbReference>
<organism evidence="8 9">
    <name type="scientific">Rhodohalobacter sulfatireducens</name>
    <dbReference type="NCBI Taxonomy" id="2911366"/>
    <lineage>
        <taxon>Bacteria</taxon>
        <taxon>Pseudomonadati</taxon>
        <taxon>Balneolota</taxon>
        <taxon>Balneolia</taxon>
        <taxon>Balneolales</taxon>
        <taxon>Balneolaceae</taxon>
        <taxon>Rhodohalobacter</taxon>
    </lineage>
</organism>
<comment type="catalytic activity">
    <reaction evidence="1">
        <text>(2R,3S)-3-isopropylmalate = (2S)-2-isopropylmalate</text>
        <dbReference type="Rhea" id="RHEA:32287"/>
        <dbReference type="ChEBI" id="CHEBI:1178"/>
        <dbReference type="ChEBI" id="CHEBI:35121"/>
        <dbReference type="EC" id="4.2.1.33"/>
    </reaction>
</comment>
<proteinExistence type="predicted"/>
<dbReference type="SUPFAM" id="SSF52016">
    <property type="entry name" value="LeuD/IlvD-like"/>
    <property type="match status" value="1"/>
</dbReference>
<dbReference type="PANTHER" id="PTHR43345">
    <property type="entry name" value="3-ISOPROPYLMALATE DEHYDRATASE SMALL SUBUNIT 2-RELATED-RELATED"/>
    <property type="match status" value="1"/>
</dbReference>
<gene>
    <name evidence="8" type="ORF">L6773_08725</name>
</gene>
<evidence type="ECO:0000259" key="7">
    <source>
        <dbReference type="Pfam" id="PF00694"/>
    </source>
</evidence>
<comment type="subunit">
    <text evidence="4">Heterodimer of LeuC and LeuD.</text>
</comment>
<sequence>MSKEEKEPIKGKAFVLGKNIDTDQIIPAAHLVYSLDDPEERKLYGKYALSGVPIEESGLPEGGIPLTQDEETKSEFKIIVSSDNFGCGSSREHAPASLEIAGIEAIISPSYARIFYRNSVDGGFLIPFESLKDLSTEIKTGDELEIDQENHELINHTQDKTYKIKPLGSVADIVHAGGIFAYARQNGMIEKA</sequence>
<dbReference type="CDD" id="cd01577">
    <property type="entry name" value="IPMI_Swivel"/>
    <property type="match status" value="1"/>
</dbReference>
<reference evidence="8" key="2">
    <citation type="submission" date="2024-05" db="EMBL/GenBank/DDBJ databases">
        <title>Rhodohalobacter halophilus gen. nov., sp. nov., a moderately halophilic member of the family Balneolaceae.</title>
        <authorList>
            <person name="Xia J."/>
        </authorList>
    </citation>
    <scope>NUCLEOTIDE SEQUENCE</scope>
    <source>
        <strain evidence="8">WB101</strain>
    </source>
</reference>
<dbReference type="PANTHER" id="PTHR43345:SF2">
    <property type="entry name" value="3-ISOPROPYLMALATE DEHYDRATASE SMALL SUBUNIT 1"/>
    <property type="match status" value="1"/>
</dbReference>
<accession>A0ABS9KCT1</accession>
<name>A0ABS9KCT1_9BACT</name>
<dbReference type="EC" id="4.2.1.33" evidence="5"/>
<dbReference type="Pfam" id="PF00694">
    <property type="entry name" value="Aconitase_C"/>
    <property type="match status" value="1"/>
</dbReference>
<comment type="pathway">
    <text evidence="3">Amino-acid biosynthesis; L-leucine biosynthesis; L-leucine from 3-methyl-2-oxobutanoate: step 2/4.</text>
</comment>
<dbReference type="InterPro" id="IPR050075">
    <property type="entry name" value="LeuD"/>
</dbReference>
<keyword evidence="9" id="KW-1185">Reference proteome</keyword>
<evidence type="ECO:0000256" key="1">
    <source>
        <dbReference type="ARBA" id="ARBA00000491"/>
    </source>
</evidence>
<evidence type="ECO:0000256" key="5">
    <source>
        <dbReference type="ARBA" id="ARBA00011998"/>
    </source>
</evidence>
<evidence type="ECO:0000256" key="4">
    <source>
        <dbReference type="ARBA" id="ARBA00011271"/>
    </source>
</evidence>
<comment type="caution">
    <text evidence="8">The sequence shown here is derived from an EMBL/GenBank/DDBJ whole genome shotgun (WGS) entry which is preliminary data.</text>
</comment>
<evidence type="ECO:0000256" key="3">
    <source>
        <dbReference type="ARBA" id="ARBA00004729"/>
    </source>
</evidence>
<dbReference type="Proteomes" id="UP001165366">
    <property type="component" value="Unassembled WGS sequence"/>
</dbReference>
<dbReference type="Gene3D" id="3.20.19.10">
    <property type="entry name" value="Aconitase, domain 4"/>
    <property type="match status" value="1"/>
</dbReference>
<keyword evidence="6" id="KW-0456">Lyase</keyword>
<dbReference type="RefSeq" id="WP_237853486.1">
    <property type="nucleotide sequence ID" value="NZ_JAKLWS010000008.1"/>
</dbReference>
<reference evidence="8" key="1">
    <citation type="submission" date="2022-01" db="EMBL/GenBank/DDBJ databases">
        <authorList>
            <person name="Wang Y."/>
        </authorList>
    </citation>
    <scope>NUCLEOTIDE SEQUENCE</scope>
    <source>
        <strain evidence="8">WB101</strain>
    </source>
</reference>
<protein>
    <recommendedName>
        <fullName evidence="5">3-isopropylmalate dehydratase</fullName>
        <ecNumber evidence="5">4.2.1.33</ecNumber>
    </recommendedName>
</protein>